<dbReference type="AlphaFoldDB" id="M1DF90"/>
<dbReference type="HOGENOM" id="CLU_2502346_0_0_1"/>
<dbReference type="Proteomes" id="UP000011115">
    <property type="component" value="Unassembled WGS sequence"/>
</dbReference>
<organism evidence="1 2">
    <name type="scientific">Solanum tuberosum</name>
    <name type="common">Potato</name>
    <dbReference type="NCBI Taxonomy" id="4113"/>
    <lineage>
        <taxon>Eukaryota</taxon>
        <taxon>Viridiplantae</taxon>
        <taxon>Streptophyta</taxon>
        <taxon>Embryophyta</taxon>
        <taxon>Tracheophyta</taxon>
        <taxon>Spermatophyta</taxon>
        <taxon>Magnoliopsida</taxon>
        <taxon>eudicotyledons</taxon>
        <taxon>Gunneridae</taxon>
        <taxon>Pentapetalae</taxon>
        <taxon>asterids</taxon>
        <taxon>lamiids</taxon>
        <taxon>Solanales</taxon>
        <taxon>Solanaceae</taxon>
        <taxon>Solanoideae</taxon>
        <taxon>Solaneae</taxon>
        <taxon>Solanum</taxon>
    </lineage>
</organism>
<evidence type="ECO:0000313" key="2">
    <source>
        <dbReference type="Proteomes" id="UP000011115"/>
    </source>
</evidence>
<keyword evidence="2" id="KW-1185">Reference proteome</keyword>
<proteinExistence type="predicted"/>
<dbReference type="PaxDb" id="4113-PGSC0003DMT400088103"/>
<evidence type="ECO:0000313" key="1">
    <source>
        <dbReference type="EnsemblPlants" id="PGSC0003DMT400088103"/>
    </source>
</evidence>
<reference evidence="2" key="1">
    <citation type="journal article" date="2011" name="Nature">
        <title>Genome sequence and analysis of the tuber crop potato.</title>
        <authorList>
            <consortium name="The Potato Genome Sequencing Consortium"/>
        </authorList>
    </citation>
    <scope>NUCLEOTIDE SEQUENCE [LARGE SCALE GENOMIC DNA]</scope>
    <source>
        <strain evidence="2">cv. DM1-3 516 R44</strain>
    </source>
</reference>
<reference evidence="1" key="2">
    <citation type="submission" date="2015-06" db="UniProtKB">
        <authorList>
            <consortium name="EnsemblPlants"/>
        </authorList>
    </citation>
    <scope>IDENTIFICATION</scope>
    <source>
        <strain evidence="1">DM1-3 516 R44</strain>
    </source>
</reference>
<sequence length="86" mass="9729">MTRWIAQSYRLEDAESQRIMAMEESKGTIAEPLGEPDLSRLIAFELERVNPKPNPTHLARGVPELRRGIFLIAILVDVRKKSLDSG</sequence>
<name>M1DF90_SOLTU</name>
<dbReference type="EnsemblPlants" id="PGSC0003DMT400088103">
    <property type="protein sequence ID" value="PGSC0003DMT400088103"/>
    <property type="gene ID" value="PGSC0003DMG400037674"/>
</dbReference>
<dbReference type="InParanoid" id="M1DF90"/>
<dbReference type="Gramene" id="PGSC0003DMT400088103">
    <property type="protein sequence ID" value="PGSC0003DMT400088103"/>
    <property type="gene ID" value="PGSC0003DMG400037674"/>
</dbReference>
<accession>M1DF90</accession>
<protein>
    <submittedName>
        <fullName evidence="1">Uncharacterized protein</fullName>
    </submittedName>
</protein>